<dbReference type="OrthoDB" id="3262926at2759"/>
<proteinExistence type="predicted"/>
<dbReference type="Proteomes" id="UP000800035">
    <property type="component" value="Unassembled WGS sequence"/>
</dbReference>
<dbReference type="AlphaFoldDB" id="A0A6A5TBU2"/>
<dbReference type="EMBL" id="ML977027">
    <property type="protein sequence ID" value="KAF1950255.1"/>
    <property type="molecule type" value="Genomic_DNA"/>
</dbReference>
<reference evidence="1" key="1">
    <citation type="journal article" date="2020" name="Stud. Mycol.">
        <title>101 Dothideomycetes genomes: a test case for predicting lifestyles and emergence of pathogens.</title>
        <authorList>
            <person name="Haridas S."/>
            <person name="Albert R."/>
            <person name="Binder M."/>
            <person name="Bloem J."/>
            <person name="Labutti K."/>
            <person name="Salamov A."/>
            <person name="Andreopoulos B."/>
            <person name="Baker S."/>
            <person name="Barry K."/>
            <person name="Bills G."/>
            <person name="Bluhm B."/>
            <person name="Cannon C."/>
            <person name="Castanera R."/>
            <person name="Culley D."/>
            <person name="Daum C."/>
            <person name="Ezra D."/>
            <person name="Gonzalez J."/>
            <person name="Henrissat B."/>
            <person name="Kuo A."/>
            <person name="Liang C."/>
            <person name="Lipzen A."/>
            <person name="Lutzoni F."/>
            <person name="Magnuson J."/>
            <person name="Mondo S."/>
            <person name="Nolan M."/>
            <person name="Ohm R."/>
            <person name="Pangilinan J."/>
            <person name="Park H.-J."/>
            <person name="Ramirez L."/>
            <person name="Alfaro M."/>
            <person name="Sun H."/>
            <person name="Tritt A."/>
            <person name="Yoshinaga Y."/>
            <person name="Zwiers L.-H."/>
            <person name="Turgeon B."/>
            <person name="Goodwin S."/>
            <person name="Spatafora J."/>
            <person name="Crous P."/>
            <person name="Grigoriev I."/>
        </authorList>
    </citation>
    <scope>NUCLEOTIDE SEQUENCE</scope>
    <source>
        <strain evidence="1">CBS 675.92</strain>
    </source>
</reference>
<organism evidence="1 2">
    <name type="scientific">Byssothecium circinans</name>
    <dbReference type="NCBI Taxonomy" id="147558"/>
    <lineage>
        <taxon>Eukaryota</taxon>
        <taxon>Fungi</taxon>
        <taxon>Dikarya</taxon>
        <taxon>Ascomycota</taxon>
        <taxon>Pezizomycotina</taxon>
        <taxon>Dothideomycetes</taxon>
        <taxon>Pleosporomycetidae</taxon>
        <taxon>Pleosporales</taxon>
        <taxon>Massarineae</taxon>
        <taxon>Massarinaceae</taxon>
        <taxon>Byssothecium</taxon>
    </lineage>
</organism>
<accession>A0A6A5TBU2</accession>
<sequence length="173" mass="19694">MDQSWAEVERMAQAVYAGDAQLAGEYPSTETIERWKKLFGYTHGEAVRLITQQRADVTRERISDEHWDEVSLAKQELGYDREAYEHSLQLPNVFKENNAPIPMISASGEATVLVRMAGLLDSAEKIKEIGKLDEMPEVIEAWIGLGTEKFCVVKQQAYKKIGEWLVQRSVLHQ</sequence>
<protein>
    <submittedName>
        <fullName evidence="1">Uncharacterized protein</fullName>
    </submittedName>
</protein>
<keyword evidence="2" id="KW-1185">Reference proteome</keyword>
<evidence type="ECO:0000313" key="2">
    <source>
        <dbReference type="Proteomes" id="UP000800035"/>
    </source>
</evidence>
<name>A0A6A5TBU2_9PLEO</name>
<evidence type="ECO:0000313" key="1">
    <source>
        <dbReference type="EMBL" id="KAF1950255.1"/>
    </source>
</evidence>
<gene>
    <name evidence="1" type="ORF">CC80DRAFT_482983</name>
</gene>